<name>A0AAN6N3W2_9PEZI</name>
<evidence type="ECO:0000313" key="3">
    <source>
        <dbReference type="EMBL" id="KAK3938701.1"/>
    </source>
</evidence>
<protein>
    <submittedName>
        <fullName evidence="3">Uncharacterized protein</fullName>
    </submittedName>
</protein>
<accession>A0AAN6N3W2</accession>
<keyword evidence="1" id="KW-0472">Membrane</keyword>
<keyword evidence="1" id="KW-1133">Transmembrane helix</keyword>
<feature type="transmembrane region" description="Helical" evidence="1">
    <location>
        <begin position="119"/>
        <end position="136"/>
    </location>
</feature>
<feature type="transmembrane region" description="Helical" evidence="1">
    <location>
        <begin position="69"/>
        <end position="89"/>
    </location>
</feature>
<reference evidence="4" key="1">
    <citation type="journal article" date="2023" name="Mol. Phylogenet. Evol.">
        <title>Genome-scale phylogeny and comparative genomics of the fungal order Sordariales.</title>
        <authorList>
            <person name="Hensen N."/>
            <person name="Bonometti L."/>
            <person name="Westerberg I."/>
            <person name="Brannstrom I.O."/>
            <person name="Guillou S."/>
            <person name="Cros-Aarteil S."/>
            <person name="Calhoun S."/>
            <person name="Haridas S."/>
            <person name="Kuo A."/>
            <person name="Mondo S."/>
            <person name="Pangilinan J."/>
            <person name="Riley R."/>
            <person name="LaButti K."/>
            <person name="Andreopoulos B."/>
            <person name="Lipzen A."/>
            <person name="Chen C."/>
            <person name="Yan M."/>
            <person name="Daum C."/>
            <person name="Ng V."/>
            <person name="Clum A."/>
            <person name="Steindorff A."/>
            <person name="Ohm R.A."/>
            <person name="Martin F."/>
            <person name="Silar P."/>
            <person name="Natvig D.O."/>
            <person name="Lalanne C."/>
            <person name="Gautier V."/>
            <person name="Ament-Velasquez S.L."/>
            <person name="Kruys A."/>
            <person name="Hutchinson M.I."/>
            <person name="Powell A.J."/>
            <person name="Barry K."/>
            <person name="Miller A.N."/>
            <person name="Grigoriev I.V."/>
            <person name="Debuchy R."/>
            <person name="Gladieux P."/>
            <person name="Hiltunen Thoren M."/>
            <person name="Johannesson H."/>
        </authorList>
    </citation>
    <scope>NUCLEOTIDE SEQUENCE [LARGE SCALE GENOMIC DNA]</scope>
    <source>
        <strain evidence="4">CBS 340.73</strain>
    </source>
</reference>
<feature type="transmembrane region" description="Helical" evidence="1">
    <location>
        <begin position="162"/>
        <end position="184"/>
    </location>
</feature>
<dbReference type="EMBL" id="MU853824">
    <property type="protein sequence ID" value="KAK3938701.1"/>
    <property type="molecule type" value="Genomic_DNA"/>
</dbReference>
<evidence type="ECO:0000313" key="4">
    <source>
        <dbReference type="Proteomes" id="UP001303473"/>
    </source>
</evidence>
<dbReference type="AlphaFoldDB" id="A0AAN6N3W2"/>
<gene>
    <name evidence="3" type="ORF">QBC46DRAFT_343290</name>
</gene>
<feature type="signal peptide" evidence="2">
    <location>
        <begin position="1"/>
        <end position="20"/>
    </location>
</feature>
<sequence length="228" mass="25322">MDAVNAVLAMLVMALGALLSRKFPSLVSAIANRNLSLSTSFWLKDRYGEILIISAQLNEDGNIPTDTTAFQLSLIMVIVVILAQAFVYFWPTHRNARTEILATICADLVVWAAGVTLVYYMVMSLVLVAGCWALLLRRSLRRGILRNDEQDPDASDTRFTQYLVNLTLMPLGLRILFALCFALVGELPAIATPTLMECGQVFFGLIGIIVLFNHFNDEMEGAEEEEEE</sequence>
<keyword evidence="2" id="KW-0732">Signal</keyword>
<comment type="caution">
    <text evidence="3">The sequence shown here is derived from an EMBL/GenBank/DDBJ whole genome shotgun (WGS) entry which is preliminary data.</text>
</comment>
<proteinExistence type="predicted"/>
<organism evidence="3 4">
    <name type="scientific">Diplogelasinospora grovesii</name>
    <dbReference type="NCBI Taxonomy" id="303347"/>
    <lineage>
        <taxon>Eukaryota</taxon>
        <taxon>Fungi</taxon>
        <taxon>Dikarya</taxon>
        <taxon>Ascomycota</taxon>
        <taxon>Pezizomycotina</taxon>
        <taxon>Sordariomycetes</taxon>
        <taxon>Sordariomycetidae</taxon>
        <taxon>Sordariales</taxon>
        <taxon>Diplogelasinosporaceae</taxon>
        <taxon>Diplogelasinospora</taxon>
    </lineage>
</organism>
<feature type="chain" id="PRO_5042965630" evidence="2">
    <location>
        <begin position="21"/>
        <end position="228"/>
    </location>
</feature>
<keyword evidence="1" id="KW-0812">Transmembrane</keyword>
<keyword evidence="4" id="KW-1185">Reference proteome</keyword>
<evidence type="ECO:0000256" key="1">
    <source>
        <dbReference type="SAM" id="Phobius"/>
    </source>
</evidence>
<dbReference type="Proteomes" id="UP001303473">
    <property type="component" value="Unassembled WGS sequence"/>
</dbReference>
<feature type="transmembrane region" description="Helical" evidence="1">
    <location>
        <begin position="190"/>
        <end position="212"/>
    </location>
</feature>
<evidence type="ECO:0000256" key="2">
    <source>
        <dbReference type="SAM" id="SignalP"/>
    </source>
</evidence>